<dbReference type="GO" id="GO:0005783">
    <property type="term" value="C:endoplasmic reticulum"/>
    <property type="evidence" value="ECO:0007669"/>
    <property type="project" value="TreeGrafter"/>
</dbReference>
<dbReference type="CTD" id="23155"/>
<dbReference type="GO" id="GO:0016020">
    <property type="term" value="C:membrane"/>
    <property type="evidence" value="ECO:0007669"/>
    <property type="project" value="UniProtKB-SubCell"/>
</dbReference>
<reference evidence="11" key="1">
    <citation type="submission" date="2025-08" db="UniProtKB">
        <authorList>
            <consortium name="RefSeq"/>
        </authorList>
    </citation>
    <scope>IDENTIFICATION</scope>
    <source>
        <tissue evidence="11">Sperm</tissue>
    </source>
</reference>
<feature type="compositionally biased region" description="Gly residues" evidence="7">
    <location>
        <begin position="575"/>
        <end position="592"/>
    </location>
</feature>
<dbReference type="GeneID" id="116943351"/>
<evidence type="ECO:0000256" key="7">
    <source>
        <dbReference type="SAM" id="MobiDB-lite"/>
    </source>
</evidence>
<feature type="compositionally biased region" description="Low complexity" evidence="7">
    <location>
        <begin position="428"/>
        <end position="450"/>
    </location>
</feature>
<feature type="transmembrane region" description="Helical" evidence="8">
    <location>
        <begin position="238"/>
        <end position="257"/>
    </location>
</feature>
<dbReference type="PANTHER" id="PTHR34093">
    <property type="entry name" value="CHLORIDE CHANNEL CLIC-LIKE PROTEIN 1"/>
    <property type="match status" value="1"/>
</dbReference>
<feature type="compositionally biased region" description="Basic and acidic residues" evidence="7">
    <location>
        <begin position="507"/>
        <end position="519"/>
    </location>
</feature>
<evidence type="ECO:0000256" key="2">
    <source>
        <dbReference type="ARBA" id="ARBA00005944"/>
    </source>
</evidence>
<dbReference type="RefSeq" id="XP_032812069.1">
    <property type="nucleotide sequence ID" value="XM_032956178.1"/>
</dbReference>
<dbReference type="GO" id="GO:0005254">
    <property type="term" value="F:chloride channel activity"/>
    <property type="evidence" value="ECO:0007669"/>
    <property type="project" value="TreeGrafter"/>
</dbReference>
<accession>A0AAJ7T757</accession>
<keyword evidence="9" id="KW-0732">Signal</keyword>
<feature type="region of interest" description="Disordered" evidence="7">
    <location>
        <begin position="422"/>
        <end position="667"/>
    </location>
</feature>
<dbReference type="KEGG" id="pmrn:116943351"/>
<keyword evidence="5 8" id="KW-1133">Transmembrane helix</keyword>
<evidence type="ECO:0000256" key="3">
    <source>
        <dbReference type="ARBA" id="ARBA00015571"/>
    </source>
</evidence>
<comment type="subcellular location">
    <subcellularLocation>
        <location evidence="1">Membrane</location>
        <topology evidence="1">Multi-pass membrane protein</topology>
    </subcellularLocation>
</comment>
<feature type="transmembrane region" description="Helical" evidence="8">
    <location>
        <begin position="386"/>
        <end position="408"/>
    </location>
</feature>
<feature type="signal peptide" evidence="9">
    <location>
        <begin position="1"/>
        <end position="44"/>
    </location>
</feature>
<dbReference type="Proteomes" id="UP001318040">
    <property type="component" value="Chromosome 1"/>
</dbReference>
<name>A0AAJ7T757_PETMA</name>
<dbReference type="AlphaFoldDB" id="A0AAJ7T757"/>
<evidence type="ECO:0000256" key="1">
    <source>
        <dbReference type="ARBA" id="ARBA00004141"/>
    </source>
</evidence>
<organism evidence="10 11">
    <name type="scientific">Petromyzon marinus</name>
    <name type="common">Sea lamprey</name>
    <dbReference type="NCBI Taxonomy" id="7757"/>
    <lineage>
        <taxon>Eukaryota</taxon>
        <taxon>Metazoa</taxon>
        <taxon>Chordata</taxon>
        <taxon>Craniata</taxon>
        <taxon>Vertebrata</taxon>
        <taxon>Cyclostomata</taxon>
        <taxon>Hyperoartia</taxon>
        <taxon>Petromyzontiformes</taxon>
        <taxon>Petromyzontidae</taxon>
        <taxon>Petromyzon</taxon>
    </lineage>
</organism>
<keyword evidence="6 8" id="KW-0472">Membrane</keyword>
<feature type="compositionally biased region" description="Acidic residues" evidence="7">
    <location>
        <begin position="467"/>
        <end position="479"/>
    </location>
</feature>
<protein>
    <recommendedName>
        <fullName evidence="3">Chloride channel CLIC-like protein 1</fullName>
    </recommendedName>
</protein>
<dbReference type="InterPro" id="IPR009231">
    <property type="entry name" value="Chloride_chnl_CLIC-like"/>
</dbReference>
<feature type="compositionally biased region" description="Gly residues" evidence="7">
    <location>
        <begin position="526"/>
        <end position="537"/>
    </location>
</feature>
<keyword evidence="4 8" id="KW-0812">Transmembrane</keyword>
<evidence type="ECO:0000256" key="5">
    <source>
        <dbReference type="ARBA" id="ARBA00022989"/>
    </source>
</evidence>
<feature type="transmembrane region" description="Helical" evidence="8">
    <location>
        <begin position="269"/>
        <end position="286"/>
    </location>
</feature>
<proteinExistence type="inferred from homology"/>
<sequence>MTSRSGSAVRSCWGMGGRKMARAMWLLLTASCVVLACACGVSVAADPPYPDDWLDPMDMVNYNPTTRTMRRGDGKTAGTAQAKDEVLQKLQDELLSVVDELSSCLAQTSAADEDKRCHNELHECRGQRAPDPDSRARSTLTRYLRRLLKEIARVGQPSDSEPELHYDGHFEVRLEDMHALAAFTLESNGGATATASGEFPAHAVSALLERAPVRLRQHDPQRWLWSFANSFGVEAATVAWVLVALLAVVMIVATELWSYVSWLTQMWRFMLVIFFLSIPWTWLHLYKVAFAERQARLILNPPPAQCTGSEPRSWLDSLAEWSRQTFTLQDDPCFAYHRDLIVDPFLEVPPTKALMVTLVTFVLEPAKYFGQALSDFLRATYRNLPLHLQLLATVIIMTCIAGLFWCMAQGRGQPRVRLPMLEDEEPQGPRGAPRLGGRPPPRLRAAPGGRARQREIGARGDPGAQAEAEEEPPLDEEERPDGGGGGGGGDRVQDVEPQPALRRRNVSKREEPGEGRESVGGEWEAVGGGKEAVGGGREAPDGNREPPIKLREAPAKLRDGPGRERERRMEPRDPPGGGAEALGADDGGGGEVGDAAPDAFRSVNYSAPVQETEPVSLGLPVTFGEPKNGPPRRRPLGRRDNGGDDGGDGGDGGSATALARRQSGRRC</sequence>
<feature type="compositionally biased region" description="Basic and acidic residues" evidence="7">
    <location>
        <begin position="538"/>
        <end position="573"/>
    </location>
</feature>
<evidence type="ECO:0000256" key="6">
    <source>
        <dbReference type="ARBA" id="ARBA00023136"/>
    </source>
</evidence>
<evidence type="ECO:0000256" key="8">
    <source>
        <dbReference type="SAM" id="Phobius"/>
    </source>
</evidence>
<evidence type="ECO:0000313" key="11">
    <source>
        <dbReference type="RefSeq" id="XP_032812069.1"/>
    </source>
</evidence>
<feature type="chain" id="PRO_5042489989" description="Chloride channel CLIC-like protein 1" evidence="9">
    <location>
        <begin position="45"/>
        <end position="667"/>
    </location>
</feature>
<evidence type="ECO:0000256" key="9">
    <source>
        <dbReference type="SAM" id="SignalP"/>
    </source>
</evidence>
<gene>
    <name evidence="11" type="primary">CLCC1</name>
</gene>
<evidence type="ECO:0000313" key="10">
    <source>
        <dbReference type="Proteomes" id="UP001318040"/>
    </source>
</evidence>
<keyword evidence="10" id="KW-1185">Reference proteome</keyword>
<evidence type="ECO:0000256" key="4">
    <source>
        <dbReference type="ARBA" id="ARBA00022692"/>
    </source>
</evidence>
<comment type="similarity">
    <text evidence="2">Belongs to the chloride channel MCLC family.</text>
</comment>
<dbReference type="PANTHER" id="PTHR34093:SF1">
    <property type="entry name" value="CHLORIDE CHANNEL CLIC-LIKE PROTEIN 1"/>
    <property type="match status" value="1"/>
</dbReference>
<dbReference type="Pfam" id="PF05934">
    <property type="entry name" value="MCLC"/>
    <property type="match status" value="1"/>
</dbReference>